<evidence type="ECO:0000256" key="1">
    <source>
        <dbReference type="ARBA" id="ARBA00022801"/>
    </source>
</evidence>
<dbReference type="OrthoDB" id="9816550at2"/>
<dbReference type="InterPro" id="IPR017853">
    <property type="entry name" value="GH"/>
</dbReference>
<feature type="active site" description="Proton donor" evidence="3">
    <location>
        <position position="272"/>
    </location>
</feature>
<dbReference type="SUPFAM" id="SSF51445">
    <property type="entry name" value="(Trans)glycosidases"/>
    <property type="match status" value="1"/>
</dbReference>
<evidence type="ECO:0000256" key="2">
    <source>
        <dbReference type="ARBA" id="ARBA00023295"/>
    </source>
</evidence>
<keyword evidence="1 3" id="KW-0378">Hydrolase</keyword>
<gene>
    <name evidence="6" type="ORF">AUCHE_03_00390</name>
</gene>
<evidence type="ECO:0000313" key="6">
    <source>
        <dbReference type="EMBL" id="GAB76822.1"/>
    </source>
</evidence>
<protein>
    <recommendedName>
        <fullName evidence="5">GH26 domain-containing protein</fullName>
    </recommendedName>
</protein>
<keyword evidence="7" id="KW-1185">Reference proteome</keyword>
<feature type="signal peptide" evidence="4">
    <location>
        <begin position="1"/>
        <end position="32"/>
    </location>
</feature>
<dbReference type="GO" id="GO:0004553">
    <property type="term" value="F:hydrolase activity, hydrolyzing O-glycosyl compounds"/>
    <property type="evidence" value="ECO:0007669"/>
    <property type="project" value="InterPro"/>
</dbReference>
<dbReference type="eggNOG" id="COG4124">
    <property type="taxonomic scope" value="Bacteria"/>
</dbReference>
<sequence>MFPRPPRCRSAVVITALAALLLSSTLPSAATAAEPAAPQPSAAAKTATERTELVLRFLLHSTEVRWTEDRSPAAGWLVSVTTGHSTHTQVVPGARRSHFFTDVVVGQRYTFVVTNQDTGATRSASAVFPRPGIFTPSPPTTEPLPPVGNATSRLLGPSRSGKPWFSGAWVAGGTWGPQRAEEWGTFRGSPNDATVSYSHKESFARIAESDWNVSVFNGFPGKLVYGLSLLPQDGTGSLSTVARGDHDHIWRAQARVLLAHGRGDAVVRIGWEANGDWWPWQATVSTAPAYRAAFARVSRTLKSVAPKLLVDFGIGCGAGIPGQRSRLDALTVLYPGDDVVDLVGCDTYDWWNTRSTDEASFARTIRPAQAPGIADVADFARAHRKGMSVPEWGTADVSRQGAGDNPFYIRKMYEWFMANSDVLVLECFFNEPGPGVSNSLWSPVQMPRASAEYARLF</sequence>
<name>K6W4S9_9MICO</name>
<feature type="active site" description="Nucleophile" evidence="3">
    <location>
        <position position="391"/>
    </location>
</feature>
<feature type="chain" id="PRO_5003895677" description="GH26 domain-containing protein" evidence="4">
    <location>
        <begin position="33"/>
        <end position="457"/>
    </location>
</feature>
<dbReference type="PROSITE" id="PS51764">
    <property type="entry name" value="GH26"/>
    <property type="match status" value="1"/>
</dbReference>
<keyword evidence="4" id="KW-0732">Signal</keyword>
<proteinExistence type="inferred from homology"/>
<feature type="domain" description="GH26" evidence="5">
    <location>
        <begin position="145"/>
        <end position="457"/>
    </location>
</feature>
<evidence type="ECO:0000256" key="3">
    <source>
        <dbReference type="PROSITE-ProRule" id="PRU01100"/>
    </source>
</evidence>
<dbReference type="InterPro" id="IPR022790">
    <property type="entry name" value="GH26_dom"/>
</dbReference>
<organism evidence="6 7">
    <name type="scientific">Austwickia chelonae NBRC 105200</name>
    <dbReference type="NCBI Taxonomy" id="1184607"/>
    <lineage>
        <taxon>Bacteria</taxon>
        <taxon>Bacillati</taxon>
        <taxon>Actinomycetota</taxon>
        <taxon>Actinomycetes</taxon>
        <taxon>Micrococcales</taxon>
        <taxon>Dermatophilaceae</taxon>
        <taxon>Austwickia</taxon>
    </lineage>
</organism>
<dbReference type="RefSeq" id="WP_006501573.1">
    <property type="nucleotide sequence ID" value="NZ_BAGZ01000003.1"/>
</dbReference>
<dbReference type="AlphaFoldDB" id="K6W4S9"/>
<dbReference type="Proteomes" id="UP000008495">
    <property type="component" value="Unassembled WGS sequence"/>
</dbReference>
<evidence type="ECO:0000313" key="7">
    <source>
        <dbReference type="Proteomes" id="UP000008495"/>
    </source>
</evidence>
<comment type="similarity">
    <text evidence="3">Belongs to the glycosyl hydrolase 26 family.</text>
</comment>
<evidence type="ECO:0000256" key="4">
    <source>
        <dbReference type="SAM" id="SignalP"/>
    </source>
</evidence>
<dbReference type="EMBL" id="BAGZ01000003">
    <property type="protein sequence ID" value="GAB76822.1"/>
    <property type="molecule type" value="Genomic_DNA"/>
</dbReference>
<reference evidence="6 7" key="1">
    <citation type="submission" date="2012-08" db="EMBL/GenBank/DDBJ databases">
        <title>Whole genome shotgun sequence of Austwickia chelonae NBRC 105200.</title>
        <authorList>
            <person name="Yoshida I."/>
            <person name="Hosoyama A."/>
            <person name="Tsuchikane K."/>
            <person name="Katsumata H."/>
            <person name="Ando Y."/>
            <person name="Ohji S."/>
            <person name="Hamada M."/>
            <person name="Tamura T."/>
            <person name="Yamazoe A."/>
            <person name="Yamazaki S."/>
            <person name="Fujita N."/>
        </authorList>
    </citation>
    <scope>NUCLEOTIDE SEQUENCE [LARGE SCALE GENOMIC DNA]</scope>
    <source>
        <strain evidence="6 7">NBRC 105200</strain>
    </source>
</reference>
<dbReference type="Gene3D" id="3.20.20.80">
    <property type="entry name" value="Glycosidases"/>
    <property type="match status" value="1"/>
</dbReference>
<evidence type="ECO:0000259" key="5">
    <source>
        <dbReference type="PROSITE" id="PS51764"/>
    </source>
</evidence>
<accession>K6W4S9</accession>
<keyword evidence="2 3" id="KW-0326">Glycosidase</keyword>
<comment type="caution">
    <text evidence="6">The sequence shown here is derived from an EMBL/GenBank/DDBJ whole genome shotgun (WGS) entry which is preliminary data.</text>
</comment>